<keyword evidence="7 13" id="KW-0548">Nucleotidyltransferase</keyword>
<keyword evidence="4" id="KW-0285">Flavoprotein</keyword>
<dbReference type="AlphaFoldDB" id="A0A1X7DIZ1"/>
<dbReference type="GO" id="GO:0008531">
    <property type="term" value="F:riboflavin kinase activity"/>
    <property type="evidence" value="ECO:0007669"/>
    <property type="project" value="TreeGrafter"/>
</dbReference>
<dbReference type="EMBL" id="FXAF01000003">
    <property type="protein sequence ID" value="SMF16509.1"/>
    <property type="molecule type" value="Genomic_DNA"/>
</dbReference>
<evidence type="ECO:0000256" key="7">
    <source>
        <dbReference type="ARBA" id="ARBA00022695"/>
    </source>
</evidence>
<proteinExistence type="inferred from homology"/>
<keyword evidence="6 13" id="KW-0808">Transferase</keyword>
<evidence type="ECO:0000259" key="12">
    <source>
        <dbReference type="Pfam" id="PF06574"/>
    </source>
</evidence>
<dbReference type="OrthoDB" id="9803667at2"/>
<accession>A0A1X7DIZ1</accession>
<dbReference type="CDD" id="cd02064">
    <property type="entry name" value="FAD_synthetase_N"/>
    <property type="match status" value="1"/>
</dbReference>
<keyword evidence="9" id="KW-0274">FAD</keyword>
<evidence type="ECO:0000256" key="2">
    <source>
        <dbReference type="ARBA" id="ARBA00010214"/>
    </source>
</evidence>
<dbReference type="GO" id="GO:0009398">
    <property type="term" value="P:FMN biosynthetic process"/>
    <property type="evidence" value="ECO:0007669"/>
    <property type="project" value="TreeGrafter"/>
</dbReference>
<name>A0A1X7DIZ1_9HYPH</name>
<dbReference type="UniPathway" id="UPA00277">
    <property type="reaction ID" value="UER00407"/>
</dbReference>
<reference evidence="14" key="1">
    <citation type="submission" date="2017-04" db="EMBL/GenBank/DDBJ databases">
        <authorList>
            <person name="Varghese N."/>
            <person name="Submissions S."/>
        </authorList>
    </citation>
    <scope>NUCLEOTIDE SEQUENCE [LARGE SCALE GENOMIC DNA]</scope>
    <source>
        <strain evidence="14">B4P</strain>
    </source>
</reference>
<dbReference type="STRING" id="464029.SAMN02982989_5470"/>
<evidence type="ECO:0000256" key="10">
    <source>
        <dbReference type="ARBA" id="ARBA00022840"/>
    </source>
</evidence>
<evidence type="ECO:0000256" key="4">
    <source>
        <dbReference type="ARBA" id="ARBA00022630"/>
    </source>
</evidence>
<evidence type="ECO:0000256" key="5">
    <source>
        <dbReference type="ARBA" id="ARBA00022643"/>
    </source>
</evidence>
<dbReference type="PANTHER" id="PTHR22749">
    <property type="entry name" value="RIBOFLAVIN KINASE/FMN ADENYLYLTRANSFERASE"/>
    <property type="match status" value="1"/>
</dbReference>
<dbReference type="GO" id="GO:0003919">
    <property type="term" value="F:FMN adenylyltransferase activity"/>
    <property type="evidence" value="ECO:0007669"/>
    <property type="project" value="UniProtKB-EC"/>
</dbReference>
<dbReference type="GO" id="GO:0009231">
    <property type="term" value="P:riboflavin biosynthetic process"/>
    <property type="evidence" value="ECO:0007669"/>
    <property type="project" value="InterPro"/>
</dbReference>
<evidence type="ECO:0000256" key="3">
    <source>
        <dbReference type="ARBA" id="ARBA00012393"/>
    </source>
</evidence>
<organism evidence="13 14">
    <name type="scientific">Xaviernesmea oryzae</name>
    <dbReference type="NCBI Taxonomy" id="464029"/>
    <lineage>
        <taxon>Bacteria</taxon>
        <taxon>Pseudomonadati</taxon>
        <taxon>Pseudomonadota</taxon>
        <taxon>Alphaproteobacteria</taxon>
        <taxon>Hyphomicrobiales</taxon>
        <taxon>Rhizobiaceae</taxon>
        <taxon>Rhizobium/Agrobacterium group</taxon>
        <taxon>Xaviernesmea</taxon>
    </lineage>
</organism>
<dbReference type="Proteomes" id="UP000192903">
    <property type="component" value="Unassembled WGS sequence"/>
</dbReference>
<dbReference type="Gene3D" id="3.40.50.620">
    <property type="entry name" value="HUPs"/>
    <property type="match status" value="1"/>
</dbReference>
<dbReference type="GO" id="GO:0005524">
    <property type="term" value="F:ATP binding"/>
    <property type="evidence" value="ECO:0007669"/>
    <property type="project" value="UniProtKB-KW"/>
</dbReference>
<dbReference type="Pfam" id="PF06574">
    <property type="entry name" value="FAD_syn"/>
    <property type="match status" value="1"/>
</dbReference>
<dbReference type="SUPFAM" id="SSF52374">
    <property type="entry name" value="Nucleotidylyl transferase"/>
    <property type="match status" value="1"/>
</dbReference>
<evidence type="ECO:0000313" key="14">
    <source>
        <dbReference type="Proteomes" id="UP000192903"/>
    </source>
</evidence>
<keyword evidence="10" id="KW-0067">ATP-binding</keyword>
<protein>
    <recommendedName>
        <fullName evidence="3">FAD synthase</fullName>
        <ecNumber evidence="3">2.7.7.2</ecNumber>
    </recommendedName>
</protein>
<evidence type="ECO:0000256" key="8">
    <source>
        <dbReference type="ARBA" id="ARBA00022741"/>
    </source>
</evidence>
<keyword evidence="5" id="KW-0288">FMN</keyword>
<dbReference type="RefSeq" id="WP_159457602.1">
    <property type="nucleotide sequence ID" value="NZ_FXAF01000003.1"/>
</dbReference>
<keyword evidence="8" id="KW-0547">Nucleotide-binding</keyword>
<evidence type="ECO:0000256" key="9">
    <source>
        <dbReference type="ARBA" id="ARBA00022827"/>
    </source>
</evidence>
<dbReference type="EC" id="2.7.7.2" evidence="3"/>
<keyword evidence="14" id="KW-1185">Reference proteome</keyword>
<feature type="domain" description="FAD synthetase" evidence="12">
    <location>
        <begin position="28"/>
        <end position="179"/>
    </location>
</feature>
<dbReference type="GO" id="GO:0006747">
    <property type="term" value="P:FAD biosynthetic process"/>
    <property type="evidence" value="ECO:0007669"/>
    <property type="project" value="UniProtKB-UniPathway"/>
</dbReference>
<dbReference type="InterPro" id="IPR014729">
    <property type="entry name" value="Rossmann-like_a/b/a_fold"/>
</dbReference>
<gene>
    <name evidence="13" type="ORF">SAMN02982989_5470</name>
</gene>
<evidence type="ECO:0000256" key="6">
    <source>
        <dbReference type="ARBA" id="ARBA00022679"/>
    </source>
</evidence>
<sequence>MKPLPELAGQHPELPLVHDGTVPLPEGLRGGVMLLGSFDGMHRGHAALVAAGRETARRSGGPLSILQCDPHPRGFFAGASRFRVSTGAAQMRMLADAGLDYVYAPRFDAVFAGMPAEEFVLRVLVDHLGIGGVVVGRDFRFGRNRDGDVALLAALSASLPFSLTVVEDETDGGCRISTSAVRHAIAAGDIGAGTVLLGHGWLTEISCTGADRWRFAADQILPPPGRWAVAALDLAGRHLADCVLELDAAGTAHMAAPPGTALITWLPAAGEQISLKPEIRGAHARL</sequence>
<comment type="pathway">
    <text evidence="1">Cofactor biosynthesis; FAD biosynthesis; FAD from FMN: step 1/1.</text>
</comment>
<dbReference type="InterPro" id="IPR015864">
    <property type="entry name" value="FAD_synthase"/>
</dbReference>
<evidence type="ECO:0000313" key="13">
    <source>
        <dbReference type="EMBL" id="SMF16509.1"/>
    </source>
</evidence>
<keyword evidence="13" id="KW-0418">Kinase</keyword>
<comment type="catalytic activity">
    <reaction evidence="11">
        <text>FMN + ATP + H(+) = FAD + diphosphate</text>
        <dbReference type="Rhea" id="RHEA:17237"/>
        <dbReference type="ChEBI" id="CHEBI:15378"/>
        <dbReference type="ChEBI" id="CHEBI:30616"/>
        <dbReference type="ChEBI" id="CHEBI:33019"/>
        <dbReference type="ChEBI" id="CHEBI:57692"/>
        <dbReference type="ChEBI" id="CHEBI:58210"/>
        <dbReference type="EC" id="2.7.7.2"/>
    </reaction>
</comment>
<dbReference type="PANTHER" id="PTHR22749:SF6">
    <property type="entry name" value="RIBOFLAVIN KINASE"/>
    <property type="match status" value="1"/>
</dbReference>
<evidence type="ECO:0000256" key="1">
    <source>
        <dbReference type="ARBA" id="ARBA00004726"/>
    </source>
</evidence>
<evidence type="ECO:0000256" key="11">
    <source>
        <dbReference type="ARBA" id="ARBA00049494"/>
    </source>
</evidence>
<comment type="similarity">
    <text evidence="2">Belongs to the RibF family.</text>
</comment>
<dbReference type="InterPro" id="IPR023468">
    <property type="entry name" value="Riboflavin_kinase"/>
</dbReference>